<dbReference type="SUPFAM" id="SSF75516">
    <property type="entry name" value="Pheromone-binding domain of LuxR-like quorum-sensing transcription factors"/>
    <property type="match status" value="1"/>
</dbReference>
<sequence length="236" mass="27169">MWDFAADIAKMADCEAILEFVYENCLDNGATWFSYHFTPIFESQTSKKTFIWSRDYPLEFQRRYVSGAWREIDPVPRLTFQYGPVLVWRDAIELGRGDPKAERFFEETVTAGVDNWVGFAVFGPRNRNAYCSMRFERDPAGFSNEQLQQIHSLLLAAHLQICKIMDGGRASVSLSEREREVLEWMGRGKSSVDIGTILDISPETVRTYTRRIFDKLDTNDRVTATVRALKLGLVEL</sequence>
<keyword evidence="2" id="KW-0238">DNA-binding</keyword>
<dbReference type="InterPro" id="IPR036388">
    <property type="entry name" value="WH-like_DNA-bd_sf"/>
</dbReference>
<dbReference type="InterPro" id="IPR016032">
    <property type="entry name" value="Sig_transdc_resp-reg_C-effctor"/>
</dbReference>
<keyword evidence="3" id="KW-0804">Transcription</keyword>
<name>A0A0L1KCW8_9SPHN</name>
<dbReference type="Gene3D" id="3.30.450.80">
    <property type="entry name" value="Transcription factor LuxR-like, autoinducer-binding domain"/>
    <property type="match status" value="1"/>
</dbReference>
<comment type="caution">
    <text evidence="5">The sequence shown here is derived from an EMBL/GenBank/DDBJ whole genome shotgun (WGS) entry which is preliminary data.</text>
</comment>
<evidence type="ECO:0000313" key="6">
    <source>
        <dbReference type="Proteomes" id="UP000037446"/>
    </source>
</evidence>
<dbReference type="CDD" id="cd06170">
    <property type="entry name" value="LuxR_C_like"/>
    <property type="match status" value="1"/>
</dbReference>
<dbReference type="EMBL" id="JYNE01000025">
    <property type="protein sequence ID" value="KNH01885.1"/>
    <property type="molecule type" value="Genomic_DNA"/>
</dbReference>
<dbReference type="PANTHER" id="PTHR44688:SF16">
    <property type="entry name" value="DNA-BINDING TRANSCRIPTIONAL ACTIVATOR DEVR_DOSR"/>
    <property type="match status" value="1"/>
</dbReference>
<dbReference type="Gene3D" id="1.10.10.10">
    <property type="entry name" value="Winged helix-like DNA-binding domain superfamily/Winged helix DNA-binding domain"/>
    <property type="match status" value="1"/>
</dbReference>
<dbReference type="PANTHER" id="PTHR44688">
    <property type="entry name" value="DNA-BINDING TRANSCRIPTIONAL ACTIVATOR DEVR_DOSR"/>
    <property type="match status" value="1"/>
</dbReference>
<proteinExistence type="predicted"/>
<dbReference type="Pfam" id="PF03472">
    <property type="entry name" value="Autoind_bind"/>
    <property type="match status" value="1"/>
</dbReference>
<dbReference type="InterPro" id="IPR000792">
    <property type="entry name" value="Tscrpt_reg_LuxR_C"/>
</dbReference>
<organism evidence="5 6">
    <name type="scientific">Qipengyuania citrea LAMA 915</name>
    <dbReference type="NCBI Taxonomy" id="1306953"/>
    <lineage>
        <taxon>Bacteria</taxon>
        <taxon>Pseudomonadati</taxon>
        <taxon>Pseudomonadota</taxon>
        <taxon>Alphaproteobacteria</taxon>
        <taxon>Sphingomonadales</taxon>
        <taxon>Erythrobacteraceae</taxon>
        <taxon>Qipengyuania</taxon>
    </lineage>
</organism>
<evidence type="ECO:0000259" key="4">
    <source>
        <dbReference type="PROSITE" id="PS50043"/>
    </source>
</evidence>
<dbReference type="PROSITE" id="PS50043">
    <property type="entry name" value="HTH_LUXR_2"/>
    <property type="match status" value="1"/>
</dbReference>
<dbReference type="Pfam" id="PF00196">
    <property type="entry name" value="GerE"/>
    <property type="match status" value="1"/>
</dbReference>
<dbReference type="GO" id="GO:0006355">
    <property type="term" value="P:regulation of DNA-templated transcription"/>
    <property type="evidence" value="ECO:0007669"/>
    <property type="project" value="InterPro"/>
</dbReference>
<dbReference type="Proteomes" id="UP000037446">
    <property type="component" value="Unassembled WGS sequence"/>
</dbReference>
<evidence type="ECO:0000256" key="3">
    <source>
        <dbReference type="ARBA" id="ARBA00023163"/>
    </source>
</evidence>
<reference evidence="5" key="1">
    <citation type="submission" date="2015-02" db="EMBL/GenBank/DDBJ databases">
        <authorList>
            <person name="Chooi Y.-H."/>
        </authorList>
    </citation>
    <scope>NUCLEOTIDE SEQUENCE [LARGE SCALE GENOMIC DNA]</scope>
    <source>
        <strain evidence="5">LAMA 915</strain>
    </source>
</reference>
<evidence type="ECO:0000256" key="2">
    <source>
        <dbReference type="ARBA" id="ARBA00023125"/>
    </source>
</evidence>
<dbReference type="InterPro" id="IPR005143">
    <property type="entry name" value="TF_LuxR_autoind-bd_dom"/>
</dbReference>
<dbReference type="SMART" id="SM00421">
    <property type="entry name" value="HTH_LUXR"/>
    <property type="match status" value="1"/>
</dbReference>
<dbReference type="RefSeq" id="WP_050600584.1">
    <property type="nucleotide sequence ID" value="NZ_JYNE01000025.1"/>
</dbReference>
<dbReference type="PRINTS" id="PR00038">
    <property type="entry name" value="HTHLUXR"/>
</dbReference>
<protein>
    <submittedName>
        <fullName evidence="5">Two-component transcriptional regulator, LuxR family</fullName>
    </submittedName>
</protein>
<dbReference type="PROSITE" id="PS00622">
    <property type="entry name" value="HTH_LUXR_1"/>
    <property type="match status" value="1"/>
</dbReference>
<evidence type="ECO:0000313" key="5">
    <source>
        <dbReference type="EMBL" id="KNH01885.1"/>
    </source>
</evidence>
<gene>
    <name evidence="5" type="ORF">J121_83</name>
</gene>
<feature type="domain" description="HTH luxR-type" evidence="4">
    <location>
        <begin position="167"/>
        <end position="232"/>
    </location>
</feature>
<keyword evidence="1" id="KW-0805">Transcription regulation</keyword>
<dbReference type="AlphaFoldDB" id="A0A0L1KCW8"/>
<accession>A0A0L1KCW8</accession>
<dbReference type="STRING" id="1306953.J121_83"/>
<dbReference type="SUPFAM" id="SSF46894">
    <property type="entry name" value="C-terminal effector domain of the bipartite response regulators"/>
    <property type="match status" value="1"/>
</dbReference>
<dbReference type="GO" id="GO:0003677">
    <property type="term" value="F:DNA binding"/>
    <property type="evidence" value="ECO:0007669"/>
    <property type="project" value="UniProtKB-KW"/>
</dbReference>
<dbReference type="InterPro" id="IPR036693">
    <property type="entry name" value="TF_LuxR_autoind-bd_dom_sf"/>
</dbReference>
<dbReference type="GeneID" id="93685459"/>
<evidence type="ECO:0000256" key="1">
    <source>
        <dbReference type="ARBA" id="ARBA00023015"/>
    </source>
</evidence>
<dbReference type="PATRIC" id="fig|1306953.7.peg.86"/>